<organism evidence="4 5">
    <name type="scientific">Actinophytocola algeriensis</name>
    <dbReference type="NCBI Taxonomy" id="1768010"/>
    <lineage>
        <taxon>Bacteria</taxon>
        <taxon>Bacillati</taxon>
        <taxon>Actinomycetota</taxon>
        <taxon>Actinomycetes</taxon>
        <taxon>Pseudonocardiales</taxon>
        <taxon>Pseudonocardiaceae</taxon>
    </lineage>
</organism>
<feature type="domain" description="CBM6" evidence="3">
    <location>
        <begin position="298"/>
        <end position="418"/>
    </location>
</feature>
<dbReference type="Pfam" id="PF22815">
    <property type="entry name" value="CatAgl_D1"/>
    <property type="match status" value="1"/>
</dbReference>
<dbReference type="Gene3D" id="2.60.120.260">
    <property type="entry name" value="Galactose-binding domain-like"/>
    <property type="match status" value="4"/>
</dbReference>
<dbReference type="SUPFAM" id="SSF51126">
    <property type="entry name" value="Pectin lyase-like"/>
    <property type="match status" value="1"/>
</dbReference>
<dbReference type="SUPFAM" id="SSF49785">
    <property type="entry name" value="Galactose-binding domain-like"/>
    <property type="match status" value="3"/>
</dbReference>
<dbReference type="CDD" id="cd04083">
    <property type="entry name" value="CBM35_Lmo2446-like"/>
    <property type="match status" value="2"/>
</dbReference>
<dbReference type="SMART" id="SM00606">
    <property type="entry name" value="CBD_IV"/>
    <property type="match status" value="2"/>
</dbReference>
<reference evidence="4 5" key="1">
    <citation type="submission" date="2020-08" db="EMBL/GenBank/DDBJ databases">
        <title>Genomic Encyclopedia of Type Strains, Phase III (KMG-III): the genomes of soil and plant-associated and newly described type strains.</title>
        <authorList>
            <person name="Whitman W."/>
        </authorList>
    </citation>
    <scope>NUCLEOTIDE SEQUENCE [LARGE SCALE GENOMIC DNA]</scope>
    <source>
        <strain evidence="4 5">CECT 8960</strain>
    </source>
</reference>
<dbReference type="PROSITE" id="PS51175">
    <property type="entry name" value="CBM6"/>
    <property type="match status" value="3"/>
</dbReference>
<dbReference type="CDD" id="cd14490">
    <property type="entry name" value="CBM6-CBM35-CBM36_like_1"/>
    <property type="match status" value="1"/>
</dbReference>
<dbReference type="GO" id="GO:0030246">
    <property type="term" value="F:carbohydrate binding"/>
    <property type="evidence" value="ECO:0007669"/>
    <property type="project" value="InterPro"/>
</dbReference>
<evidence type="ECO:0000313" key="4">
    <source>
        <dbReference type="EMBL" id="MBB4905467.1"/>
    </source>
</evidence>
<accession>A0A7W7Q1Z7</accession>
<feature type="domain" description="CBM6" evidence="3">
    <location>
        <begin position="27"/>
        <end position="153"/>
    </location>
</feature>
<evidence type="ECO:0000313" key="5">
    <source>
        <dbReference type="Proteomes" id="UP000520767"/>
    </source>
</evidence>
<evidence type="ECO:0000256" key="2">
    <source>
        <dbReference type="SAM" id="SignalP"/>
    </source>
</evidence>
<evidence type="ECO:0000256" key="1">
    <source>
        <dbReference type="ARBA" id="ARBA00022729"/>
    </source>
</evidence>
<dbReference type="InterPro" id="IPR006584">
    <property type="entry name" value="Cellulose-bd_IV"/>
</dbReference>
<sequence>MFRTLSVVALAVALLGVVPPGASAAPLTLEAESASLTGGAVAESEHAGYSGAGYVGGFTDTNKGRAAVTFTVTAPGAQTLALRYANGTGSTMTLSLYVGTQRVQQVALPSTGSWTSWGTASTTVALPTGSTGVAYRFDSADSGNVNLDRLTVTGGTPAEPGTFEAETAALAGGAVAESEHAGYSGTGYVGGLTDTNKGRAAVTFTVTAPGAQTLTLRYANGTGSTMTLSLYVGAQRLQQVALPATGGWATWGTATSTVTLPSGASGVGYRFDTTDSGNVNLDRLTVTGSTPVTCDSGTCFEAETGHLAGGTTRATGTTGFSGTGYATGFTSDTARLVIPVGVAASTGQTLTIRYTATQNQAFVVTGNGLRLGQVTLTASSGWANATLPVTLPAGLGSIGLSRAPGRGGTASVDRIALSGGKALAARGATVPYTEYEAENAATNGSVFGPDRTFRTVPAEASGRRGVRLQNTGSYVEFTLTQPANSLVVRASIPDSADGGGTTAPIGVYVGGTKVRDLTLSSVYSWVYGAYPYTNNPGEGGAQRFFGEARTRLDALPAGTKLRLQKDSPAAAYIDVDLIDTENVGAALAMPAGYVNVTQHGATPDDDTDDTAAIRAAVAAARSAGTGVWVPAGRFVMADRVDVHGVAVRGAGPWYSVLKGRSGKGGFFATGSDVTIADLMIDGDVRYRDDANFHAALEGDFGTGSLIQNVWIEHTKVGLWADNGTDGLLALGLRIRNTFADGVNFHGNVRDTSVRQSAVRNTGDDALAMWSDGSPVTRGAFTFNTVQIPMLGNGIGIYGGTANRAEDNVISDTLTASAGIAVGTRFNPVPLSGETLVQRNTLVRTGGLEPNWNSQLGALWLFADTADITAPVTVRDVEIRDSTYAGILMTWQRRIENATFERVTVTGTGTYGIEVNATGNATFSYTAVSGAPSGGLSVSPGFTVNRGPGNSGF</sequence>
<dbReference type="PANTHER" id="PTHR43863">
    <property type="entry name" value="HYDROLASE, PUTATIVE (AFU_ORTHOLOGUE AFUA_1G03140)-RELATED"/>
    <property type="match status" value="1"/>
</dbReference>
<dbReference type="InterPro" id="IPR012334">
    <property type="entry name" value="Pectin_lyas_fold"/>
</dbReference>
<dbReference type="RefSeq" id="WP_184809694.1">
    <property type="nucleotide sequence ID" value="NZ_JACHJQ010000002.1"/>
</dbReference>
<feature type="chain" id="PRO_5030919958" description="CBM6 domain-containing protein" evidence="2">
    <location>
        <begin position="25"/>
        <end position="952"/>
    </location>
</feature>
<dbReference type="InterPro" id="IPR005084">
    <property type="entry name" value="CBM6"/>
</dbReference>
<dbReference type="Pfam" id="PF22816">
    <property type="entry name" value="CatAgl_D2"/>
    <property type="match status" value="1"/>
</dbReference>
<evidence type="ECO:0000259" key="3">
    <source>
        <dbReference type="PROSITE" id="PS51175"/>
    </source>
</evidence>
<dbReference type="Proteomes" id="UP000520767">
    <property type="component" value="Unassembled WGS sequence"/>
</dbReference>
<dbReference type="PANTHER" id="PTHR43863:SF2">
    <property type="entry name" value="MALTASE-GLUCOAMYLASE"/>
    <property type="match status" value="1"/>
</dbReference>
<feature type="domain" description="CBM6" evidence="3">
    <location>
        <begin position="161"/>
        <end position="287"/>
    </location>
</feature>
<name>A0A7W7Q1Z7_9PSEU</name>
<dbReference type="InterPro" id="IPR011050">
    <property type="entry name" value="Pectin_lyase_fold/virulence"/>
</dbReference>
<dbReference type="InterPro" id="IPR008979">
    <property type="entry name" value="Galactose-bd-like_sf"/>
</dbReference>
<comment type="caution">
    <text evidence="4">The sequence shown here is derived from an EMBL/GenBank/DDBJ whole genome shotgun (WGS) entry which is preliminary data.</text>
</comment>
<dbReference type="InterPro" id="IPR051816">
    <property type="entry name" value="Glycosyl_Hydrolase_31"/>
</dbReference>
<dbReference type="AlphaFoldDB" id="A0A7W7Q1Z7"/>
<dbReference type="InterPro" id="IPR006626">
    <property type="entry name" value="PbH1"/>
</dbReference>
<dbReference type="InterPro" id="IPR033801">
    <property type="entry name" value="CBM6-CBM35-CBM36-like_1"/>
</dbReference>
<keyword evidence="5" id="KW-1185">Reference proteome</keyword>
<protein>
    <recommendedName>
        <fullName evidence="3">CBM6 domain-containing protein</fullName>
    </recommendedName>
</protein>
<gene>
    <name evidence="4" type="ORF">FHR82_001684</name>
</gene>
<feature type="signal peptide" evidence="2">
    <location>
        <begin position="1"/>
        <end position="24"/>
    </location>
</feature>
<dbReference type="InterPro" id="IPR055149">
    <property type="entry name" value="Agl_cat_D2"/>
</dbReference>
<dbReference type="EMBL" id="JACHJQ010000002">
    <property type="protein sequence ID" value="MBB4905467.1"/>
    <property type="molecule type" value="Genomic_DNA"/>
</dbReference>
<dbReference type="Gene3D" id="2.160.20.10">
    <property type="entry name" value="Single-stranded right-handed beta-helix, Pectin lyase-like"/>
    <property type="match status" value="2"/>
</dbReference>
<keyword evidence="1 2" id="KW-0732">Signal</keyword>
<dbReference type="Pfam" id="PF03422">
    <property type="entry name" value="CBM_6"/>
    <property type="match status" value="2"/>
</dbReference>
<proteinExistence type="predicted"/>
<dbReference type="SMART" id="SM00710">
    <property type="entry name" value="PbH1"/>
    <property type="match status" value="6"/>
</dbReference>